<evidence type="ECO:0000313" key="2">
    <source>
        <dbReference type="EMBL" id="KAK1756105.1"/>
    </source>
</evidence>
<evidence type="ECO:0000313" key="3">
    <source>
        <dbReference type="Proteomes" id="UP001239445"/>
    </source>
</evidence>
<dbReference type="EMBL" id="MU839832">
    <property type="protein sequence ID" value="KAK1756105.1"/>
    <property type="molecule type" value="Genomic_DNA"/>
</dbReference>
<feature type="region of interest" description="Disordered" evidence="1">
    <location>
        <begin position="91"/>
        <end position="111"/>
    </location>
</feature>
<evidence type="ECO:0000256" key="1">
    <source>
        <dbReference type="SAM" id="MobiDB-lite"/>
    </source>
</evidence>
<feature type="compositionally biased region" description="Polar residues" evidence="1">
    <location>
        <begin position="102"/>
        <end position="111"/>
    </location>
</feature>
<keyword evidence="3" id="KW-1185">Reference proteome</keyword>
<dbReference type="Proteomes" id="UP001239445">
    <property type="component" value="Unassembled WGS sequence"/>
</dbReference>
<sequence>MKLPSRRELLVQWCNVVLALFDIARSRPPTKHWPTGQTPLARSRLRRAAREQPPAEGSYRSRPCVLDSNQSVNAGTTKVAPTCCVPSRIQIQSRPALHKTHSPSPRLSRSR</sequence>
<name>A0AAJ0FCE8_9PEZI</name>
<dbReference type="AlphaFoldDB" id="A0AAJ0FCE8"/>
<feature type="region of interest" description="Disordered" evidence="1">
    <location>
        <begin position="27"/>
        <end position="67"/>
    </location>
</feature>
<organism evidence="2 3">
    <name type="scientific">Echria macrotheca</name>
    <dbReference type="NCBI Taxonomy" id="438768"/>
    <lineage>
        <taxon>Eukaryota</taxon>
        <taxon>Fungi</taxon>
        <taxon>Dikarya</taxon>
        <taxon>Ascomycota</taxon>
        <taxon>Pezizomycotina</taxon>
        <taxon>Sordariomycetes</taxon>
        <taxon>Sordariomycetidae</taxon>
        <taxon>Sordariales</taxon>
        <taxon>Schizotheciaceae</taxon>
        <taxon>Echria</taxon>
    </lineage>
</organism>
<proteinExistence type="predicted"/>
<reference evidence="2" key="1">
    <citation type="submission" date="2023-06" db="EMBL/GenBank/DDBJ databases">
        <title>Genome-scale phylogeny and comparative genomics of the fungal order Sordariales.</title>
        <authorList>
            <consortium name="Lawrence Berkeley National Laboratory"/>
            <person name="Hensen N."/>
            <person name="Bonometti L."/>
            <person name="Westerberg I."/>
            <person name="Brannstrom I.O."/>
            <person name="Guillou S."/>
            <person name="Cros-Aarteil S."/>
            <person name="Calhoun S."/>
            <person name="Haridas S."/>
            <person name="Kuo A."/>
            <person name="Mondo S."/>
            <person name="Pangilinan J."/>
            <person name="Riley R."/>
            <person name="Labutti K."/>
            <person name="Andreopoulos B."/>
            <person name="Lipzen A."/>
            <person name="Chen C."/>
            <person name="Yanf M."/>
            <person name="Daum C."/>
            <person name="Ng V."/>
            <person name="Clum A."/>
            <person name="Steindorff A."/>
            <person name="Ohm R."/>
            <person name="Martin F."/>
            <person name="Silar P."/>
            <person name="Natvig D."/>
            <person name="Lalanne C."/>
            <person name="Gautier V."/>
            <person name="Ament-Velasquez S.L."/>
            <person name="Kruys A."/>
            <person name="Hutchinson M.I."/>
            <person name="Powell A.J."/>
            <person name="Barry K."/>
            <person name="Miller A.N."/>
            <person name="Grigoriev I.V."/>
            <person name="Debuchy R."/>
            <person name="Gladieux P."/>
            <person name="Thoren M.H."/>
            <person name="Johannesson H."/>
        </authorList>
    </citation>
    <scope>NUCLEOTIDE SEQUENCE</scope>
    <source>
        <strain evidence="2">PSN4</strain>
    </source>
</reference>
<protein>
    <submittedName>
        <fullName evidence="2">Uncharacterized protein</fullName>
    </submittedName>
</protein>
<gene>
    <name evidence="2" type="ORF">QBC47DRAFT_180231</name>
</gene>
<accession>A0AAJ0FCE8</accession>
<comment type="caution">
    <text evidence="2">The sequence shown here is derived from an EMBL/GenBank/DDBJ whole genome shotgun (WGS) entry which is preliminary data.</text>
</comment>